<dbReference type="Proteomes" id="UP001500713">
    <property type="component" value="Unassembled WGS sequence"/>
</dbReference>
<keyword evidence="2" id="KW-0560">Oxidoreductase</keyword>
<protein>
    <submittedName>
        <fullName evidence="3">SDR family oxidoreductase</fullName>
    </submittedName>
</protein>
<dbReference type="InterPro" id="IPR036291">
    <property type="entry name" value="NAD(P)-bd_dom_sf"/>
</dbReference>
<dbReference type="InterPro" id="IPR002347">
    <property type="entry name" value="SDR_fam"/>
</dbReference>
<dbReference type="Pfam" id="PF13561">
    <property type="entry name" value="adh_short_C2"/>
    <property type="match status" value="1"/>
</dbReference>
<dbReference type="RefSeq" id="WP_229955676.1">
    <property type="nucleotide sequence ID" value="NZ_BAAAEM010000003.1"/>
</dbReference>
<dbReference type="Gene3D" id="3.40.50.720">
    <property type="entry name" value="NAD(P)-binding Rossmann-like Domain"/>
    <property type="match status" value="1"/>
</dbReference>
<dbReference type="PRINTS" id="PR00081">
    <property type="entry name" value="GDHRDH"/>
</dbReference>
<dbReference type="EMBL" id="BAAAEM010000003">
    <property type="protein sequence ID" value="GAA0486421.1"/>
    <property type="molecule type" value="Genomic_DNA"/>
</dbReference>
<dbReference type="InterPro" id="IPR020904">
    <property type="entry name" value="Sc_DH/Rdtase_CS"/>
</dbReference>
<dbReference type="PANTHER" id="PTHR43180">
    <property type="entry name" value="3-OXOACYL-(ACYL-CARRIER-PROTEIN) REDUCTASE (AFU_ORTHOLOGUE AFUA_6G11210)"/>
    <property type="match status" value="1"/>
</dbReference>
<comment type="caution">
    <text evidence="3">The sequence shown here is derived from an EMBL/GenBank/DDBJ whole genome shotgun (WGS) entry which is preliminary data.</text>
</comment>
<keyword evidence="4" id="KW-1185">Reference proteome</keyword>
<evidence type="ECO:0000313" key="3">
    <source>
        <dbReference type="EMBL" id="GAA0486421.1"/>
    </source>
</evidence>
<gene>
    <name evidence="3" type="ORF">GCM10009096_31510</name>
</gene>
<dbReference type="PROSITE" id="PS00061">
    <property type="entry name" value="ADH_SHORT"/>
    <property type="match status" value="1"/>
</dbReference>
<dbReference type="SUPFAM" id="SSF51735">
    <property type="entry name" value="NAD(P)-binding Rossmann-fold domains"/>
    <property type="match status" value="1"/>
</dbReference>
<comment type="similarity">
    <text evidence="1">Belongs to the short-chain dehydrogenases/reductases (SDR) family.</text>
</comment>
<accession>A0ABN1AYA6</accession>
<evidence type="ECO:0000256" key="2">
    <source>
        <dbReference type="ARBA" id="ARBA00023002"/>
    </source>
</evidence>
<evidence type="ECO:0000313" key="4">
    <source>
        <dbReference type="Proteomes" id="UP001500713"/>
    </source>
</evidence>
<dbReference type="NCBIfam" id="NF005559">
    <property type="entry name" value="PRK07231.1"/>
    <property type="match status" value="1"/>
</dbReference>
<dbReference type="PANTHER" id="PTHR43180:SF66">
    <property type="entry name" value="SHORT-CHAIN DEHYDROGENASE_REDUCTASE FAMILY PROTEIN"/>
    <property type="match status" value="1"/>
</dbReference>
<name>A0ABN1AYA6_9SPHN</name>
<proteinExistence type="inferred from homology"/>
<sequence length="256" mass="26344">MTGRLEGKAAIITGGASGIGAAMVKRFAEEGASLISTDIQIELGQKVADEAGALFVEQDVSSEAGWQAVIAKAQSEFGRLDILVNNAGIVAAKSIEEIDLESWHHLLDINLTGVMLGCQNAIKAMKQNPGGSSGSIINIASTSAFAALPGDVTYTASKSAVRMLTRSVAVHCAQQGLNIRCNNIVPGGTHTGIIDAAKEVVPDIYDRVAAMSPTNRMGEGADMAGAAVYLASEDAAFVTGSDLLVDGGMLAVHPGY</sequence>
<evidence type="ECO:0000256" key="1">
    <source>
        <dbReference type="ARBA" id="ARBA00006484"/>
    </source>
</evidence>
<dbReference type="PRINTS" id="PR00080">
    <property type="entry name" value="SDRFAMILY"/>
</dbReference>
<reference evidence="3 4" key="1">
    <citation type="journal article" date="2019" name="Int. J. Syst. Evol. Microbiol.">
        <title>The Global Catalogue of Microorganisms (GCM) 10K type strain sequencing project: providing services to taxonomists for standard genome sequencing and annotation.</title>
        <authorList>
            <consortium name="The Broad Institute Genomics Platform"/>
            <consortium name="The Broad Institute Genome Sequencing Center for Infectious Disease"/>
            <person name="Wu L."/>
            <person name="Ma J."/>
        </authorList>
    </citation>
    <scope>NUCLEOTIDE SEQUENCE [LARGE SCALE GENOMIC DNA]</scope>
    <source>
        <strain evidence="3 4">JCM 14162</strain>
    </source>
</reference>
<organism evidence="3 4">
    <name type="scientific">Parasphingorhabdus litoris</name>
    <dbReference type="NCBI Taxonomy" id="394733"/>
    <lineage>
        <taxon>Bacteria</taxon>
        <taxon>Pseudomonadati</taxon>
        <taxon>Pseudomonadota</taxon>
        <taxon>Alphaproteobacteria</taxon>
        <taxon>Sphingomonadales</taxon>
        <taxon>Sphingomonadaceae</taxon>
        <taxon>Parasphingorhabdus</taxon>
    </lineage>
</organism>